<feature type="domain" description="Ig-like" evidence="2">
    <location>
        <begin position="197"/>
        <end position="308"/>
    </location>
</feature>
<dbReference type="InterPro" id="IPR003599">
    <property type="entry name" value="Ig_sub"/>
</dbReference>
<dbReference type="InterPro" id="IPR050380">
    <property type="entry name" value="Immune_Resp_Modulators"/>
</dbReference>
<feature type="domain" description="Ig-like" evidence="2">
    <location>
        <begin position="327"/>
        <end position="430"/>
    </location>
</feature>
<evidence type="ECO:0000313" key="4">
    <source>
        <dbReference type="Proteomes" id="UP001501940"/>
    </source>
</evidence>
<sequence length="479" mass="51616">MAPSSGENHKPSLVRAITAKESSWTAIQTQTIMTNFSTIYKLSLVALTCFFQVLLVEASTGSCPVLECWFVQEKAGRGGGLTGATTQEKSLLHIQTDAQSHDAASQKTPADINPDRVYFVTDPAATLCHHSLNPPRGSIKKPQCEINPFLPQPSTLTWVASLTDSALSPIYLEAEWFSSAFQGLNEQLGISTITRAPTGSKEHNVILSVTSKTLSVKSRLGEPVLLDCGFWTDPSSPLSGSGFAVEWRYQFRGNGRVVVAYDGKRDRLADTQEEGATLDFEGLHEKGNASLILQEAKVRHSGTYICSVYLPYLLAQVALDLEIVEPPSLSIHPSPLPLAVPGQTLNILCEASGFAPLSLDLSWEFKGADGKSRPLGSGSVTGHRQTWDGTYSQSTRLELDTSKLDLGTGGEITCMAVHPGGTRRASATLNVIGFSTPSIEDSMAMVGVALVLYGLIKFVSWTFSSSGSDETDQQDKKEK</sequence>
<reference evidence="3" key="3">
    <citation type="submission" date="2025-09" db="UniProtKB">
        <authorList>
            <consortium name="Ensembl"/>
        </authorList>
    </citation>
    <scope>IDENTIFICATION</scope>
</reference>
<dbReference type="Pfam" id="PF07686">
    <property type="entry name" value="V-set"/>
    <property type="match status" value="1"/>
</dbReference>
<evidence type="ECO:0000259" key="2">
    <source>
        <dbReference type="PROSITE" id="PS50835"/>
    </source>
</evidence>
<reference evidence="3" key="2">
    <citation type="submission" date="2025-08" db="UniProtKB">
        <authorList>
            <consortium name="Ensembl"/>
        </authorList>
    </citation>
    <scope>IDENTIFICATION</scope>
</reference>
<dbReference type="InterPro" id="IPR013783">
    <property type="entry name" value="Ig-like_fold"/>
</dbReference>
<keyword evidence="4" id="KW-1185">Reference proteome</keyword>
<keyword evidence="1" id="KW-0393">Immunoglobulin domain</keyword>
<dbReference type="PROSITE" id="PS50835">
    <property type="entry name" value="IG_LIKE"/>
    <property type="match status" value="2"/>
</dbReference>
<reference evidence="3 4" key="1">
    <citation type="submission" date="2022-01" db="EMBL/GenBank/DDBJ databases">
        <title>A chromosome-scale genome assembly of the false clownfish, Amphiprion ocellaris.</title>
        <authorList>
            <person name="Ryu T."/>
        </authorList>
    </citation>
    <scope>NUCLEOTIDE SEQUENCE [LARGE SCALE GENOMIC DNA]</scope>
</reference>
<dbReference type="SMART" id="SM00409">
    <property type="entry name" value="IG"/>
    <property type="match status" value="2"/>
</dbReference>
<dbReference type="Gene3D" id="2.60.40.10">
    <property type="entry name" value="Immunoglobulins"/>
    <property type="match status" value="3"/>
</dbReference>
<dbReference type="InterPro" id="IPR013106">
    <property type="entry name" value="Ig_V-set"/>
</dbReference>
<dbReference type="InterPro" id="IPR036179">
    <property type="entry name" value="Ig-like_dom_sf"/>
</dbReference>
<evidence type="ECO:0000256" key="1">
    <source>
        <dbReference type="ARBA" id="ARBA00023319"/>
    </source>
</evidence>
<dbReference type="AlphaFoldDB" id="A0AAQ6A183"/>
<evidence type="ECO:0000313" key="3">
    <source>
        <dbReference type="Ensembl" id="ENSAOCP00000072108.1"/>
    </source>
</evidence>
<dbReference type="GO" id="GO:0016020">
    <property type="term" value="C:membrane"/>
    <property type="evidence" value="ECO:0007669"/>
    <property type="project" value="InterPro"/>
</dbReference>
<dbReference type="InterPro" id="IPR008056">
    <property type="entry name" value="Tapasin"/>
</dbReference>
<dbReference type="SUPFAM" id="SSF48726">
    <property type="entry name" value="Immunoglobulin"/>
    <property type="match status" value="2"/>
</dbReference>
<dbReference type="GeneTree" id="ENSGT00940000159200"/>
<organism evidence="3 4">
    <name type="scientific">Amphiprion ocellaris</name>
    <name type="common">Clown anemonefish</name>
    <dbReference type="NCBI Taxonomy" id="80972"/>
    <lineage>
        <taxon>Eukaryota</taxon>
        <taxon>Metazoa</taxon>
        <taxon>Chordata</taxon>
        <taxon>Craniata</taxon>
        <taxon>Vertebrata</taxon>
        <taxon>Euteleostomi</taxon>
        <taxon>Actinopterygii</taxon>
        <taxon>Neopterygii</taxon>
        <taxon>Teleostei</taxon>
        <taxon>Neoteleostei</taxon>
        <taxon>Acanthomorphata</taxon>
        <taxon>Ovalentaria</taxon>
        <taxon>Pomacentridae</taxon>
        <taxon>Amphiprion</taxon>
    </lineage>
</organism>
<dbReference type="PANTHER" id="PTHR23411">
    <property type="entry name" value="TAPASIN"/>
    <property type="match status" value="1"/>
</dbReference>
<protein>
    <submittedName>
        <fullName evidence="3">TAP binding protein (tapasin), tandem duplicate 1</fullName>
    </submittedName>
</protein>
<dbReference type="PRINTS" id="PR01669">
    <property type="entry name" value="TAPASIN"/>
</dbReference>
<dbReference type="InterPro" id="IPR007110">
    <property type="entry name" value="Ig-like_dom"/>
</dbReference>
<accession>A0AAQ6A183</accession>
<dbReference type="Proteomes" id="UP001501940">
    <property type="component" value="Chromosome 15"/>
</dbReference>
<dbReference type="Ensembl" id="ENSAOCT00000072127.1">
    <property type="protein sequence ID" value="ENSAOCP00000072108.1"/>
    <property type="gene ID" value="ENSAOCG00000007067.2"/>
</dbReference>
<proteinExistence type="predicted"/>
<dbReference type="GO" id="GO:0019885">
    <property type="term" value="P:antigen processing and presentation of endogenous peptide antigen via MHC class I"/>
    <property type="evidence" value="ECO:0007669"/>
    <property type="project" value="InterPro"/>
</dbReference>
<name>A0AAQ6A183_AMPOC</name>